<dbReference type="InterPro" id="IPR011831">
    <property type="entry name" value="ADP-Glc_PPase"/>
</dbReference>
<keyword evidence="5" id="KW-0548">Nucleotidyltransferase</keyword>
<organism evidence="5">
    <name type="scientific">uncultured Anaerotruncus sp</name>
    <dbReference type="NCBI Taxonomy" id="905011"/>
    <lineage>
        <taxon>Bacteria</taxon>
        <taxon>Bacillati</taxon>
        <taxon>Bacillota</taxon>
        <taxon>Clostridia</taxon>
        <taxon>Eubacteriales</taxon>
        <taxon>Oscillospiraceae</taxon>
        <taxon>Anaerotruncus</taxon>
        <taxon>environmental samples</taxon>
    </lineage>
</organism>
<dbReference type="PANTHER" id="PTHR43523:SF6">
    <property type="entry name" value="GLYCOGEN BIOSYNTHESIS PROTEIN GLGD"/>
    <property type="match status" value="1"/>
</dbReference>
<evidence type="ECO:0000313" key="5">
    <source>
        <dbReference type="EMBL" id="SCJ75659.1"/>
    </source>
</evidence>
<dbReference type="EMBL" id="FMHG01000001">
    <property type="protein sequence ID" value="SCJ75659.1"/>
    <property type="molecule type" value="Genomic_DNA"/>
</dbReference>
<dbReference type="GO" id="GO:0008878">
    <property type="term" value="F:glucose-1-phosphate adenylyltransferase activity"/>
    <property type="evidence" value="ECO:0007669"/>
    <property type="project" value="UniProtKB-EC"/>
</dbReference>
<dbReference type="GO" id="GO:0005978">
    <property type="term" value="P:glycogen biosynthetic process"/>
    <property type="evidence" value="ECO:0007669"/>
    <property type="project" value="UniProtKB-KW"/>
</dbReference>
<dbReference type="InterPro" id="IPR011832">
    <property type="entry name" value="GlgDAde_trans"/>
</dbReference>
<evidence type="ECO:0000256" key="2">
    <source>
        <dbReference type="ARBA" id="ARBA00023056"/>
    </source>
</evidence>
<dbReference type="Gene3D" id="3.90.550.10">
    <property type="entry name" value="Spore Coat Polysaccharide Biosynthesis Protein SpsA, Chain A"/>
    <property type="match status" value="1"/>
</dbReference>
<dbReference type="SUPFAM" id="SSF53448">
    <property type="entry name" value="Nucleotide-diphospho-sugar transferases"/>
    <property type="match status" value="1"/>
</dbReference>
<evidence type="ECO:0000256" key="1">
    <source>
        <dbReference type="ARBA" id="ARBA00010443"/>
    </source>
</evidence>
<evidence type="ECO:0000259" key="3">
    <source>
        <dbReference type="Pfam" id="PF00483"/>
    </source>
</evidence>
<keyword evidence="5" id="KW-0808">Transferase</keyword>
<dbReference type="SUPFAM" id="SSF51161">
    <property type="entry name" value="Trimeric LpxA-like enzymes"/>
    <property type="match status" value="1"/>
</dbReference>
<dbReference type="Pfam" id="PF00483">
    <property type="entry name" value="NTP_transferase"/>
    <property type="match status" value="1"/>
</dbReference>
<accession>A0A1C6J0S7</accession>
<dbReference type="InterPro" id="IPR056818">
    <property type="entry name" value="GlmU/GlgC-like_hexapep"/>
</dbReference>
<dbReference type="InterPro" id="IPR005835">
    <property type="entry name" value="NTP_transferase_dom"/>
</dbReference>
<gene>
    <name evidence="5" type="primary">glgC_1</name>
    <name evidence="5" type="ORF">SAMEA3545359_01823</name>
</gene>
<dbReference type="Gene3D" id="2.160.10.10">
    <property type="entry name" value="Hexapeptide repeat proteins"/>
    <property type="match status" value="1"/>
</dbReference>
<reference evidence="5" key="1">
    <citation type="submission" date="2015-09" db="EMBL/GenBank/DDBJ databases">
        <authorList>
            <consortium name="Pathogen Informatics"/>
        </authorList>
    </citation>
    <scope>NUCLEOTIDE SEQUENCE</scope>
    <source>
        <strain evidence="5">2789STDY5834896</strain>
    </source>
</reference>
<dbReference type="CDD" id="cd02508">
    <property type="entry name" value="ADP_Glucose_PP"/>
    <property type="match status" value="1"/>
</dbReference>
<dbReference type="Pfam" id="PF24894">
    <property type="entry name" value="Hexapep_GlmU"/>
    <property type="match status" value="1"/>
</dbReference>
<evidence type="ECO:0000259" key="4">
    <source>
        <dbReference type="Pfam" id="PF24894"/>
    </source>
</evidence>
<sequence length="376" mass="42438">MMRNDVFGLVYAGEENINLRELVNLRSVSALPVGARYRMIDFTLSNMVNSGIRNIGIIPKKNYQSLIDHVGSGKEWDLNRKNDGLFILPPYDTFENTGSYNGLVDTIKGAAAYLRRARQKYCLLTGSYTLYSGTYNEMFEQHIDTGADITILYNEEKKCAESGGHFKDLRLTLNDDGRVTDMQYKSQKSSEKKVAMDVYLIRKDLLEYLVDDAMAHGKYNLITDVFIKNIKSLKIYGYRHNGYVARLNSTSAYYKTNMDFLRPEVQEDLFSKDRPIHTKVKDGAPAKYGQSAVVKNSLIGSGCIIEGEVENSILFRGVYVGKGAKIKNSIVMQDGRVYENTSLDQVIVDKRVNVRPYSNLKGNESYPLIIPKGAVV</sequence>
<feature type="domain" description="Nucleotidyl transferase" evidence="3">
    <location>
        <begin position="19"/>
        <end position="232"/>
    </location>
</feature>
<feature type="domain" description="Glucose-1-phosphate adenylyltransferase/Bifunctional protein GlmU-like C-terminal hexapeptide" evidence="4">
    <location>
        <begin position="289"/>
        <end position="356"/>
    </location>
</feature>
<dbReference type="CDD" id="cd04651">
    <property type="entry name" value="LbH_G1P_AT_C"/>
    <property type="match status" value="1"/>
</dbReference>
<comment type="similarity">
    <text evidence="1">Belongs to the bacterial/plant glucose-1-phosphate adenylyltransferase family.</text>
</comment>
<keyword evidence="2" id="KW-0320">Glycogen biosynthesis</keyword>
<dbReference type="InterPro" id="IPR011004">
    <property type="entry name" value="Trimer_LpxA-like_sf"/>
</dbReference>
<dbReference type="EC" id="2.7.7.27" evidence="5"/>
<dbReference type="AlphaFoldDB" id="A0A1C6J0S7"/>
<dbReference type="NCBIfam" id="TIGR02092">
    <property type="entry name" value="glgD"/>
    <property type="match status" value="1"/>
</dbReference>
<name>A0A1C6J0S7_9FIRM</name>
<protein>
    <submittedName>
        <fullName evidence="5">Glucose-1-phosphate adenylyltransferase</fullName>
        <ecNumber evidence="5">2.7.7.27</ecNumber>
    </submittedName>
</protein>
<proteinExistence type="inferred from homology"/>
<dbReference type="PANTHER" id="PTHR43523">
    <property type="entry name" value="GLUCOSE-1-PHOSPHATE ADENYLYLTRANSFERASE-RELATED"/>
    <property type="match status" value="1"/>
</dbReference>
<dbReference type="InterPro" id="IPR029044">
    <property type="entry name" value="Nucleotide-diphossugar_trans"/>
</dbReference>